<dbReference type="PRINTS" id="PR01021">
    <property type="entry name" value="OMPADOMAIN"/>
</dbReference>
<comment type="subcellular location">
    <subcellularLocation>
        <location evidence="1">Cell outer membrane</location>
    </subcellularLocation>
</comment>
<dbReference type="EMBL" id="CP010429">
    <property type="protein sequence ID" value="AKD56796.1"/>
    <property type="molecule type" value="Genomic_DNA"/>
</dbReference>
<dbReference type="PANTHER" id="PTHR30329:SF21">
    <property type="entry name" value="LIPOPROTEIN YIAD-RELATED"/>
    <property type="match status" value="1"/>
</dbReference>
<dbReference type="SUPFAM" id="SSF49478">
    <property type="entry name" value="Cna protein B-type domain"/>
    <property type="match status" value="1"/>
</dbReference>
<keyword evidence="8" id="KW-1185">Reference proteome</keyword>
<dbReference type="InterPro" id="IPR011990">
    <property type="entry name" value="TPR-like_helical_dom_sf"/>
</dbReference>
<dbReference type="InterPro" id="IPR006664">
    <property type="entry name" value="OMP_bac"/>
</dbReference>
<feature type="domain" description="OmpA-like" evidence="6">
    <location>
        <begin position="675"/>
        <end position="796"/>
    </location>
</feature>
<organism evidence="7 8">
    <name type="scientific">Spirosoma radiotolerans</name>
    <dbReference type="NCBI Taxonomy" id="1379870"/>
    <lineage>
        <taxon>Bacteria</taxon>
        <taxon>Pseudomonadati</taxon>
        <taxon>Bacteroidota</taxon>
        <taxon>Cytophagia</taxon>
        <taxon>Cytophagales</taxon>
        <taxon>Cytophagaceae</taxon>
        <taxon>Spirosoma</taxon>
    </lineage>
</organism>
<dbReference type="GO" id="GO:0009279">
    <property type="term" value="C:cell outer membrane"/>
    <property type="evidence" value="ECO:0007669"/>
    <property type="project" value="UniProtKB-SubCell"/>
</dbReference>
<dbReference type="RefSeq" id="WP_046576107.1">
    <property type="nucleotide sequence ID" value="NZ_CP010429.1"/>
</dbReference>
<dbReference type="Gene3D" id="1.25.40.10">
    <property type="entry name" value="Tetratricopeptide repeat domain"/>
    <property type="match status" value="1"/>
</dbReference>
<dbReference type="STRING" id="1379870.SD10_19710"/>
<feature type="chain" id="PRO_5002414011" evidence="5">
    <location>
        <begin position="21"/>
        <end position="796"/>
    </location>
</feature>
<keyword evidence="2 4" id="KW-0472">Membrane</keyword>
<evidence type="ECO:0000259" key="6">
    <source>
        <dbReference type="PROSITE" id="PS51123"/>
    </source>
</evidence>
<keyword evidence="7" id="KW-0966">Cell projection</keyword>
<accession>A0A0E3V931</accession>
<keyword evidence="7" id="KW-0969">Cilium</keyword>
<feature type="signal peptide" evidence="5">
    <location>
        <begin position="1"/>
        <end position="20"/>
    </location>
</feature>
<dbReference type="Gene3D" id="3.30.1330.60">
    <property type="entry name" value="OmpA-like domain"/>
    <property type="match status" value="1"/>
</dbReference>
<dbReference type="CDD" id="cd07185">
    <property type="entry name" value="OmpA_C-like"/>
    <property type="match status" value="1"/>
</dbReference>
<dbReference type="InterPro" id="IPR050330">
    <property type="entry name" value="Bact_OuterMem_StrucFunc"/>
</dbReference>
<dbReference type="OrthoDB" id="1488841at2"/>
<keyword evidence="5" id="KW-0732">Signal</keyword>
<keyword evidence="3" id="KW-0998">Cell outer membrane</keyword>
<dbReference type="PROSITE" id="PS51123">
    <property type="entry name" value="OMPA_2"/>
    <property type="match status" value="1"/>
</dbReference>
<dbReference type="SUPFAM" id="SSF103088">
    <property type="entry name" value="OmpA-like"/>
    <property type="match status" value="1"/>
</dbReference>
<dbReference type="Pfam" id="PF00691">
    <property type="entry name" value="OmpA"/>
    <property type="match status" value="1"/>
</dbReference>
<gene>
    <name evidence="7" type="ORF">SD10_19710</name>
</gene>
<dbReference type="SUPFAM" id="SSF48452">
    <property type="entry name" value="TPR-like"/>
    <property type="match status" value="1"/>
</dbReference>
<dbReference type="PATRIC" id="fig|1379870.5.peg.4249"/>
<dbReference type="SUPFAM" id="SSF82171">
    <property type="entry name" value="DPP6 N-terminal domain-like"/>
    <property type="match status" value="1"/>
</dbReference>
<dbReference type="Pfam" id="PF13620">
    <property type="entry name" value="CarboxypepD_reg"/>
    <property type="match status" value="1"/>
</dbReference>
<evidence type="ECO:0000313" key="8">
    <source>
        <dbReference type="Proteomes" id="UP000033054"/>
    </source>
</evidence>
<dbReference type="AlphaFoldDB" id="A0A0E3V931"/>
<dbReference type="InterPro" id="IPR036737">
    <property type="entry name" value="OmpA-like_sf"/>
</dbReference>
<dbReference type="KEGG" id="srd:SD10_19710"/>
<reference evidence="7 8" key="1">
    <citation type="journal article" date="2014" name="Curr. Microbiol.">
        <title>Spirosoma radiotolerans sp. nov., a gamma-radiation-resistant bacterium isolated from gamma ray-irradiated soil.</title>
        <authorList>
            <person name="Lee J.J."/>
            <person name="Srinivasan S."/>
            <person name="Lim S."/>
            <person name="Joe M."/>
            <person name="Im S."/>
            <person name="Bae S.I."/>
            <person name="Park K.R."/>
            <person name="Han J.H."/>
            <person name="Park S.H."/>
            <person name="Joo B.M."/>
            <person name="Park S.J."/>
            <person name="Kim M.K."/>
        </authorList>
    </citation>
    <scope>NUCLEOTIDE SEQUENCE [LARGE SCALE GENOMIC DNA]</scope>
    <source>
        <strain evidence="7 8">DG5A</strain>
    </source>
</reference>
<dbReference type="Gene3D" id="2.60.40.1120">
    <property type="entry name" value="Carboxypeptidase-like, regulatory domain"/>
    <property type="match status" value="1"/>
</dbReference>
<dbReference type="Proteomes" id="UP000033054">
    <property type="component" value="Chromosome"/>
</dbReference>
<evidence type="ECO:0000256" key="2">
    <source>
        <dbReference type="ARBA" id="ARBA00023136"/>
    </source>
</evidence>
<evidence type="ECO:0000256" key="4">
    <source>
        <dbReference type="PROSITE-ProRule" id="PRU00473"/>
    </source>
</evidence>
<dbReference type="InterPro" id="IPR011659">
    <property type="entry name" value="WD40"/>
</dbReference>
<evidence type="ECO:0000256" key="3">
    <source>
        <dbReference type="ARBA" id="ARBA00023237"/>
    </source>
</evidence>
<evidence type="ECO:0000256" key="5">
    <source>
        <dbReference type="SAM" id="SignalP"/>
    </source>
</evidence>
<evidence type="ECO:0000256" key="1">
    <source>
        <dbReference type="ARBA" id="ARBA00004442"/>
    </source>
</evidence>
<dbReference type="InterPro" id="IPR006665">
    <property type="entry name" value="OmpA-like"/>
</dbReference>
<dbReference type="PANTHER" id="PTHR30329">
    <property type="entry name" value="STATOR ELEMENT OF FLAGELLAR MOTOR COMPLEX"/>
    <property type="match status" value="1"/>
</dbReference>
<keyword evidence="7" id="KW-0282">Flagellum</keyword>
<name>A0A0E3V931_9BACT</name>
<evidence type="ECO:0000313" key="7">
    <source>
        <dbReference type="EMBL" id="AKD56796.1"/>
    </source>
</evidence>
<dbReference type="Pfam" id="PF07676">
    <property type="entry name" value="PD40"/>
    <property type="match status" value="2"/>
</dbReference>
<proteinExistence type="predicted"/>
<protein>
    <submittedName>
        <fullName evidence="7">Flagellar motor protein MotB</fullName>
    </submittedName>
</protein>
<dbReference type="HOGENOM" id="CLU_014978_0_0_10"/>
<sequence>MTRILPILVLFWLAISPLLAQSLTKKADHQFDQLAYAQAIELYEQALAKPTSLTDDERRNARAKLAYSYQQTRDMQNAERVYRELINSGALPADYNKCYLFYAQSLASNGKYHEAQEAYDKYGSVQSSDKRSLSFSRLYSDVGALTRNAGSYKVEFLSMNTRKAEFSPIIYKDGLVFVSAGNGGNGVKRVFKWNNTPFLDLYYLPDLKTLRSSKTSSLGGSSASSAKRAQTRLIRPLGSDDFTAPTANDTRTVGFYGGTNISMGYEDQPISESDKFSRTLNTKYHEGPATFSSDGSRVIFTRNNFNEGHYRQSSDGINKLKLYTATQTNGVWSKAEELPFNSDEYSTGHPALAKKRNGEPDQLLYFSSDRPGGFGGTDIYVSKWTSGKWGEPVNLGKEVNSKGNELFPFADEKGNIYFSSDGRAGLGGLDIFYAQLSDDGLQGQVVRNLGEPINSPQDDFGIVTDGDRNAGYFSSNRKHGGADDDVYRFTREGSLYPCRELTVSVVDATSREPLANTGIVMDNPLNDKQKNLKTDADGLVKICLNVDSDFKFLATHEGYMDNKVGFSTKDLSDDQPSRLEILLDKPKASDKPTTTTLRGHVTTQTDKLPIAGVKVVLVNGCDGTTQEAITGPDGSYEFPVQPGCDYSLEAMKDNMGTIGGHVAKDGTGVADLTMFKKGDVIKIDNIYYDRNKSTIRPDAAAELDKVVALLAKYPNMTIEMRSHTDSRATAAYNKTLSSNRAKAAVGYLKSKGITSKRLVAKGYGETELLNKCKDGVNCPEEDHQQNRRTEIKIMKL</sequence>